<comment type="caution">
    <text evidence="1">The sequence shown here is derived from an EMBL/GenBank/DDBJ whole genome shotgun (WGS) entry which is preliminary data.</text>
</comment>
<dbReference type="Proteomes" id="UP000070675">
    <property type="component" value="Unassembled WGS sequence"/>
</dbReference>
<gene>
    <name evidence="1" type="ORF">HMPREF3192_00318</name>
</gene>
<name>A0A133XWC6_9ACTN</name>
<accession>A0A133XWC6</accession>
<organism evidence="1 2">
    <name type="scientific">Atopobium deltae</name>
    <dbReference type="NCBI Taxonomy" id="1393034"/>
    <lineage>
        <taxon>Bacteria</taxon>
        <taxon>Bacillati</taxon>
        <taxon>Actinomycetota</taxon>
        <taxon>Coriobacteriia</taxon>
        <taxon>Coriobacteriales</taxon>
        <taxon>Atopobiaceae</taxon>
        <taxon>Atopobium</taxon>
    </lineage>
</organism>
<evidence type="ECO:0000313" key="2">
    <source>
        <dbReference type="Proteomes" id="UP000070675"/>
    </source>
</evidence>
<proteinExistence type="predicted"/>
<dbReference type="AlphaFoldDB" id="A0A133XWC6"/>
<dbReference type="EMBL" id="LSCR01000005">
    <property type="protein sequence ID" value="KXB35241.1"/>
    <property type="molecule type" value="Genomic_DNA"/>
</dbReference>
<sequence length="42" mass="5031">MHLLRTLITFIYENEIFNFEISHASPRTPQRQICRILLRTTG</sequence>
<keyword evidence="2" id="KW-1185">Reference proteome</keyword>
<protein>
    <submittedName>
        <fullName evidence="1">Uncharacterized protein</fullName>
    </submittedName>
</protein>
<dbReference type="STRING" id="1393034.HMPREF3192_00318"/>
<reference evidence="2" key="1">
    <citation type="submission" date="2016-01" db="EMBL/GenBank/DDBJ databases">
        <authorList>
            <person name="Mitreva M."/>
            <person name="Pepin K.H."/>
            <person name="Mihindukulasuriya K.A."/>
            <person name="Fulton R."/>
            <person name="Fronick C."/>
            <person name="O'Laughlin M."/>
            <person name="Miner T."/>
            <person name="Herter B."/>
            <person name="Rosa B.A."/>
            <person name="Cordes M."/>
            <person name="Tomlinson C."/>
            <person name="Wollam A."/>
            <person name="Palsikar V.B."/>
            <person name="Mardis E.R."/>
            <person name="Wilson R.K."/>
        </authorList>
    </citation>
    <scope>NUCLEOTIDE SEQUENCE [LARGE SCALE GENOMIC DNA]</scope>
    <source>
        <strain evidence="2">DNF00019</strain>
    </source>
</reference>
<evidence type="ECO:0000313" key="1">
    <source>
        <dbReference type="EMBL" id="KXB35241.1"/>
    </source>
</evidence>
<dbReference type="PATRIC" id="fig|1393034.3.peg.313"/>